<dbReference type="EMBL" id="JBHSXX010000001">
    <property type="protein sequence ID" value="MFC6865868.1"/>
    <property type="molecule type" value="Genomic_DNA"/>
</dbReference>
<name>A0ABW2BST4_9PSEU</name>
<accession>A0ABW2BST4</accession>
<feature type="transmembrane region" description="Helical" evidence="1">
    <location>
        <begin position="122"/>
        <end position="143"/>
    </location>
</feature>
<evidence type="ECO:0000313" key="2">
    <source>
        <dbReference type="EMBL" id="MFC6865868.1"/>
    </source>
</evidence>
<keyword evidence="1" id="KW-0812">Transmembrane</keyword>
<feature type="transmembrane region" description="Helical" evidence="1">
    <location>
        <begin position="90"/>
        <end position="116"/>
    </location>
</feature>
<evidence type="ECO:0000256" key="1">
    <source>
        <dbReference type="SAM" id="Phobius"/>
    </source>
</evidence>
<proteinExistence type="predicted"/>
<protein>
    <recommendedName>
        <fullName evidence="4">Holin-X, holin superfamily III</fullName>
    </recommendedName>
</protein>
<dbReference type="Proteomes" id="UP001596337">
    <property type="component" value="Unassembled WGS sequence"/>
</dbReference>
<comment type="caution">
    <text evidence="2">The sequence shown here is derived from an EMBL/GenBank/DDBJ whole genome shotgun (WGS) entry which is preliminary data.</text>
</comment>
<gene>
    <name evidence="2" type="ORF">ACFQGD_01770</name>
</gene>
<keyword evidence="1" id="KW-1133">Transmembrane helix</keyword>
<organism evidence="2 3">
    <name type="scientific">Haloechinothrix salitolerans</name>
    <dbReference type="NCBI Taxonomy" id="926830"/>
    <lineage>
        <taxon>Bacteria</taxon>
        <taxon>Bacillati</taxon>
        <taxon>Actinomycetota</taxon>
        <taxon>Actinomycetes</taxon>
        <taxon>Pseudonocardiales</taxon>
        <taxon>Pseudonocardiaceae</taxon>
        <taxon>Haloechinothrix</taxon>
    </lineage>
</organism>
<keyword evidence="1" id="KW-0472">Membrane</keyword>
<evidence type="ECO:0000313" key="3">
    <source>
        <dbReference type="Proteomes" id="UP001596337"/>
    </source>
</evidence>
<dbReference type="RefSeq" id="WP_345402716.1">
    <property type="nucleotide sequence ID" value="NZ_BAABLA010000111.1"/>
</dbReference>
<sequence length="178" mass="18895">MSRLPGVVTLPADIVGQPGNLPRHCSRHGLPAIRRQDFVLQSKVKIEGNRALLQSNVIGMSERLSDFGKKVRTADVKGWPLCRKCTNTRALWLAVASVMFFGGLATFVGSLVVAAVADDMQWLGGVAFAAFALLPLAAFPFSLGSLPRLTGARTSPDGASVIIEKPSQAFAAELPPAQ</sequence>
<reference evidence="3" key="1">
    <citation type="journal article" date="2019" name="Int. J. Syst. Evol. Microbiol.">
        <title>The Global Catalogue of Microorganisms (GCM) 10K type strain sequencing project: providing services to taxonomists for standard genome sequencing and annotation.</title>
        <authorList>
            <consortium name="The Broad Institute Genomics Platform"/>
            <consortium name="The Broad Institute Genome Sequencing Center for Infectious Disease"/>
            <person name="Wu L."/>
            <person name="Ma J."/>
        </authorList>
    </citation>
    <scope>NUCLEOTIDE SEQUENCE [LARGE SCALE GENOMIC DNA]</scope>
    <source>
        <strain evidence="3">KCTC 32255</strain>
    </source>
</reference>
<keyword evidence="3" id="KW-1185">Reference proteome</keyword>
<evidence type="ECO:0008006" key="4">
    <source>
        <dbReference type="Google" id="ProtNLM"/>
    </source>
</evidence>